<proteinExistence type="inferred from homology"/>
<dbReference type="GO" id="GO:0046872">
    <property type="term" value="F:metal ion binding"/>
    <property type="evidence" value="ECO:0007669"/>
    <property type="project" value="UniProtKB-KW"/>
</dbReference>
<evidence type="ECO:0000256" key="3">
    <source>
        <dbReference type="ARBA" id="ARBA00022798"/>
    </source>
</evidence>
<dbReference type="RefSeq" id="WP_110438722.1">
    <property type="nucleotide sequence ID" value="NZ_CP046393.1"/>
</dbReference>
<feature type="binding site" evidence="12">
    <location>
        <position position="37"/>
    </location>
    <ligand>
        <name>NAD(+)</name>
        <dbReference type="ChEBI" id="CHEBI:57540"/>
    </ligand>
</feature>
<keyword evidence="3" id="KW-0319">Glycerol metabolism</keyword>
<name>A0A318MX54_9PROT</name>
<keyword evidence="5 12" id="KW-0520">NAD</keyword>
<evidence type="ECO:0000259" key="13">
    <source>
        <dbReference type="Pfam" id="PF00465"/>
    </source>
</evidence>
<keyword evidence="15" id="KW-1185">Reference proteome</keyword>
<dbReference type="NCBIfam" id="NF006941">
    <property type="entry name" value="PRK09423.1"/>
    <property type="match status" value="1"/>
</dbReference>
<dbReference type="PANTHER" id="PTHR43616">
    <property type="entry name" value="GLYCEROL DEHYDROGENASE"/>
    <property type="match status" value="1"/>
</dbReference>
<dbReference type="EC" id="1.1.1.6" evidence="7"/>
<evidence type="ECO:0000313" key="15">
    <source>
        <dbReference type="Proteomes" id="UP000247565"/>
    </source>
</evidence>
<sequence>MLTIIQSPSKYIQGAGALEKVGKYALMLANSYLVVADSFVMNLTQATLEKSFQISSVQAYFEIFRGECCKKEINRLGKILQRHGCKGVVGVGGGKALDTAKAIAFYNKVPVIIVPTAASNDAPTSALSVIYTEDGAFEEYLMYPSNPDMVIMDSTIVANAPLRLLISGMGDALSTYFEARACYEARAVSMAGGQSTLAALNLARLCYETLLEEGLKAKAAVEAGVAIKAVDHIIEANTYLSGIGFESSGLAGAHAIHNGLTVLEECHSMLHGEKVAFGTLAQLVLENAKQEELETVLDFCVQIGLPVTLDQIGIQDNDDLKGKIMKVAKASCAKDDTIHNMPFEVTEDQVYAAIMAADRIGHKWLKNYNIVL</sequence>
<dbReference type="Gene3D" id="3.40.50.1970">
    <property type="match status" value="1"/>
</dbReference>
<protein>
    <recommendedName>
        <fullName evidence="8">Glycerol dehydrogenase</fullName>
        <ecNumber evidence="7">1.1.1.6</ecNumber>
    </recommendedName>
</protein>
<gene>
    <name evidence="14" type="primary">gldA</name>
    <name evidence="14" type="ORF">DK869_04010</name>
</gene>
<dbReference type="PROSITE" id="PS00913">
    <property type="entry name" value="ADH_IRON_1"/>
    <property type="match status" value="1"/>
</dbReference>
<organism evidence="14 15">
    <name type="scientific">Commensalibacter melissae</name>
    <dbReference type="NCBI Taxonomy" id="2070537"/>
    <lineage>
        <taxon>Bacteria</taxon>
        <taxon>Pseudomonadati</taxon>
        <taxon>Pseudomonadota</taxon>
        <taxon>Alphaproteobacteria</taxon>
        <taxon>Acetobacterales</taxon>
        <taxon>Acetobacteraceae</taxon>
    </lineage>
</organism>
<dbReference type="GO" id="GO:0015980">
    <property type="term" value="P:energy derivation by oxidation of organic compounds"/>
    <property type="evidence" value="ECO:0007669"/>
    <property type="project" value="UniProtKB-ARBA"/>
</dbReference>
<dbReference type="InterPro" id="IPR001670">
    <property type="entry name" value="ADH_Fe/GldA"/>
</dbReference>
<dbReference type="GO" id="GO:0019563">
    <property type="term" value="P:glycerol catabolic process"/>
    <property type="evidence" value="ECO:0007669"/>
    <property type="project" value="UniProtKB-ARBA"/>
</dbReference>
<keyword evidence="10" id="KW-0862">Zinc</keyword>
<evidence type="ECO:0000256" key="1">
    <source>
        <dbReference type="ARBA" id="ARBA00007358"/>
    </source>
</evidence>
<comment type="caution">
    <text evidence="14">The sequence shown here is derived from an EMBL/GenBank/DDBJ whole genome shotgun (WGS) entry which is preliminary data.</text>
</comment>
<accession>A0A318MX54</accession>
<evidence type="ECO:0000256" key="12">
    <source>
        <dbReference type="PIRSR" id="PIRSR000112-3"/>
    </source>
</evidence>
<evidence type="ECO:0000256" key="5">
    <source>
        <dbReference type="ARBA" id="ARBA00023027"/>
    </source>
</evidence>
<evidence type="ECO:0000256" key="6">
    <source>
        <dbReference type="ARBA" id="ARBA00037918"/>
    </source>
</evidence>
<dbReference type="EMBL" id="QGLT01000002">
    <property type="protein sequence ID" value="PXZ00579.1"/>
    <property type="molecule type" value="Genomic_DNA"/>
</dbReference>
<keyword evidence="2 10" id="KW-0479">Metal-binding</keyword>
<dbReference type="AlphaFoldDB" id="A0A318MX54"/>
<comment type="cofactor">
    <cofactor evidence="10">
        <name>Zn(2+)</name>
        <dbReference type="ChEBI" id="CHEBI:29105"/>
    </cofactor>
    <text evidence="10">Binds 1 zinc ion per subunit.</text>
</comment>
<dbReference type="Proteomes" id="UP000247565">
    <property type="component" value="Unassembled WGS sequence"/>
</dbReference>
<evidence type="ECO:0000256" key="9">
    <source>
        <dbReference type="ARBA" id="ARBA00049006"/>
    </source>
</evidence>
<comment type="catalytic activity">
    <reaction evidence="9">
        <text>glycerol + NAD(+) = dihydroxyacetone + NADH + H(+)</text>
        <dbReference type="Rhea" id="RHEA:13769"/>
        <dbReference type="ChEBI" id="CHEBI:15378"/>
        <dbReference type="ChEBI" id="CHEBI:16016"/>
        <dbReference type="ChEBI" id="CHEBI:17754"/>
        <dbReference type="ChEBI" id="CHEBI:57540"/>
        <dbReference type="ChEBI" id="CHEBI:57945"/>
        <dbReference type="EC" id="1.1.1.6"/>
    </reaction>
</comment>
<dbReference type="PROSITE" id="PS00060">
    <property type="entry name" value="ADH_IRON_2"/>
    <property type="match status" value="1"/>
</dbReference>
<dbReference type="Gene3D" id="1.20.1090.10">
    <property type="entry name" value="Dehydroquinate synthase-like - alpha domain"/>
    <property type="match status" value="1"/>
</dbReference>
<comment type="similarity">
    <text evidence="1">Belongs to the iron-containing alcohol dehydrogenase family.</text>
</comment>
<dbReference type="GO" id="GO:0008888">
    <property type="term" value="F:glycerol dehydrogenase (NAD+) activity"/>
    <property type="evidence" value="ECO:0007669"/>
    <property type="project" value="UniProtKB-EC"/>
</dbReference>
<dbReference type="PANTHER" id="PTHR43616:SF5">
    <property type="entry name" value="GLYCEROL DEHYDROGENASE 1"/>
    <property type="match status" value="1"/>
</dbReference>
<feature type="binding site" evidence="12">
    <location>
        <position position="127"/>
    </location>
    <ligand>
        <name>NAD(+)</name>
        <dbReference type="ChEBI" id="CHEBI:57540"/>
    </ligand>
</feature>
<dbReference type="InterPro" id="IPR018211">
    <property type="entry name" value="ADH_Fe_CS"/>
</dbReference>
<dbReference type="SUPFAM" id="SSF56796">
    <property type="entry name" value="Dehydroquinate synthase-like"/>
    <property type="match status" value="1"/>
</dbReference>
<dbReference type="GO" id="GO:0005829">
    <property type="term" value="C:cytosol"/>
    <property type="evidence" value="ECO:0007669"/>
    <property type="project" value="TreeGrafter"/>
</dbReference>
<evidence type="ECO:0000313" key="14">
    <source>
        <dbReference type="EMBL" id="PXZ00579.1"/>
    </source>
</evidence>
<feature type="binding site" evidence="12">
    <location>
        <begin position="94"/>
        <end position="98"/>
    </location>
    <ligand>
        <name>NAD(+)</name>
        <dbReference type="ChEBI" id="CHEBI:57540"/>
    </ligand>
</feature>
<keyword evidence="4 14" id="KW-0560">Oxidoreductase</keyword>
<feature type="domain" description="Alcohol dehydrogenase iron-type/glycerol dehydrogenase GldA" evidence="13">
    <location>
        <begin position="8"/>
        <end position="153"/>
    </location>
</feature>
<dbReference type="Pfam" id="PF00465">
    <property type="entry name" value="Fe-ADH"/>
    <property type="match status" value="1"/>
</dbReference>
<feature type="binding site" evidence="12">
    <location>
        <position position="131"/>
    </location>
    <ligand>
        <name>NAD(+)</name>
        <dbReference type="ChEBI" id="CHEBI:57540"/>
    </ligand>
</feature>
<feature type="binding site" evidence="11">
    <location>
        <position position="121"/>
    </location>
    <ligand>
        <name>glycerol</name>
        <dbReference type="ChEBI" id="CHEBI:17754"/>
    </ligand>
</feature>
<comment type="pathway">
    <text evidence="6">Polyol metabolism; glycerol fermentation; glycerone phosphate from glycerol (oxidative route): step 1/2.</text>
</comment>
<evidence type="ECO:0000256" key="7">
    <source>
        <dbReference type="ARBA" id="ARBA00039147"/>
    </source>
</evidence>
<reference evidence="14 15" key="1">
    <citation type="submission" date="2018-05" db="EMBL/GenBank/DDBJ databases">
        <title>Reference genomes for bee gut microbiota database.</title>
        <authorList>
            <person name="Ellegaard K.M."/>
        </authorList>
    </citation>
    <scope>NUCLEOTIDE SEQUENCE [LARGE SCALE GENOMIC DNA]</scope>
    <source>
        <strain evidence="14 15">ESL0284</strain>
    </source>
</reference>
<evidence type="ECO:0000256" key="4">
    <source>
        <dbReference type="ARBA" id="ARBA00023002"/>
    </source>
</evidence>
<evidence type="ECO:0000256" key="11">
    <source>
        <dbReference type="PIRSR" id="PIRSR000112-2"/>
    </source>
</evidence>
<dbReference type="CDD" id="cd08170">
    <property type="entry name" value="GlyDH"/>
    <property type="match status" value="1"/>
</dbReference>
<dbReference type="PIRSF" id="PIRSF000112">
    <property type="entry name" value="Glycerol_dehydrogenase"/>
    <property type="match status" value="1"/>
</dbReference>
<dbReference type="OrthoDB" id="5198708at2"/>
<feature type="binding site" evidence="12">
    <location>
        <begin position="116"/>
        <end position="119"/>
    </location>
    <ligand>
        <name>NAD(+)</name>
        <dbReference type="ChEBI" id="CHEBI:57540"/>
    </ligand>
</feature>
<evidence type="ECO:0000256" key="8">
    <source>
        <dbReference type="ARBA" id="ARBA00040132"/>
    </source>
</evidence>
<feature type="binding site" evidence="12">
    <location>
        <position position="125"/>
    </location>
    <ligand>
        <name>NAD(+)</name>
        <dbReference type="ChEBI" id="CHEBI:57540"/>
    </ligand>
</feature>
<feature type="binding site" evidence="10">
    <location>
        <position position="271"/>
    </location>
    <ligand>
        <name>glycerol</name>
        <dbReference type="ChEBI" id="CHEBI:17754"/>
    </ligand>
</feature>
<feature type="binding site" evidence="10">
    <location>
        <position position="171"/>
    </location>
    <ligand>
        <name>glycerol</name>
        <dbReference type="ChEBI" id="CHEBI:17754"/>
    </ligand>
</feature>
<dbReference type="FunFam" id="3.40.50.1970:FF:000005">
    <property type="entry name" value="Glycerol dehydrogenase"/>
    <property type="match status" value="1"/>
</dbReference>
<dbReference type="InterPro" id="IPR016205">
    <property type="entry name" value="Glycerol_DH"/>
</dbReference>
<evidence type="ECO:0000256" key="10">
    <source>
        <dbReference type="PIRSR" id="PIRSR000112-1"/>
    </source>
</evidence>
<feature type="binding site" evidence="10">
    <location>
        <position position="254"/>
    </location>
    <ligand>
        <name>glycerol</name>
        <dbReference type="ChEBI" id="CHEBI:17754"/>
    </ligand>
</feature>
<evidence type="ECO:0000256" key="2">
    <source>
        <dbReference type="ARBA" id="ARBA00022723"/>
    </source>
</evidence>